<gene>
    <name evidence="1" type="ORF">NC653_017940</name>
</gene>
<proteinExistence type="predicted"/>
<organism evidence="1 2">
    <name type="scientific">Populus alba x Populus x berolinensis</name>
    <dbReference type="NCBI Taxonomy" id="444605"/>
    <lineage>
        <taxon>Eukaryota</taxon>
        <taxon>Viridiplantae</taxon>
        <taxon>Streptophyta</taxon>
        <taxon>Embryophyta</taxon>
        <taxon>Tracheophyta</taxon>
        <taxon>Spermatophyta</taxon>
        <taxon>Magnoliopsida</taxon>
        <taxon>eudicotyledons</taxon>
        <taxon>Gunneridae</taxon>
        <taxon>Pentapetalae</taxon>
        <taxon>rosids</taxon>
        <taxon>fabids</taxon>
        <taxon>Malpighiales</taxon>
        <taxon>Salicaceae</taxon>
        <taxon>Saliceae</taxon>
        <taxon>Populus</taxon>
    </lineage>
</organism>
<protein>
    <submittedName>
        <fullName evidence="1">Uncharacterized protein</fullName>
    </submittedName>
</protein>
<dbReference type="AlphaFoldDB" id="A0AAD6W1U0"/>
<comment type="caution">
    <text evidence="1">The sequence shown here is derived from an EMBL/GenBank/DDBJ whole genome shotgun (WGS) entry which is preliminary data.</text>
</comment>
<keyword evidence="2" id="KW-1185">Reference proteome</keyword>
<dbReference type="EMBL" id="JAQIZT010000006">
    <property type="protein sequence ID" value="KAJ6995314.1"/>
    <property type="molecule type" value="Genomic_DNA"/>
</dbReference>
<evidence type="ECO:0000313" key="2">
    <source>
        <dbReference type="Proteomes" id="UP001164929"/>
    </source>
</evidence>
<accession>A0AAD6W1U0</accession>
<name>A0AAD6W1U0_9ROSI</name>
<evidence type="ECO:0000313" key="1">
    <source>
        <dbReference type="EMBL" id="KAJ6995314.1"/>
    </source>
</evidence>
<sequence>MLEGGEGLGRPSNPASEIVEVKPVSNLKGCILRFACFYAGNNDQVAIVIDEDAVAHNLVSICFALRCFFVLKQFDSYLVFLFHLSSWFQVAC</sequence>
<reference evidence="1" key="1">
    <citation type="journal article" date="2023" name="Mol. Ecol. Resour.">
        <title>Chromosome-level genome assembly of a triploid poplar Populus alba 'Berolinensis'.</title>
        <authorList>
            <person name="Chen S."/>
            <person name="Yu Y."/>
            <person name="Wang X."/>
            <person name="Wang S."/>
            <person name="Zhang T."/>
            <person name="Zhou Y."/>
            <person name="He R."/>
            <person name="Meng N."/>
            <person name="Wang Y."/>
            <person name="Liu W."/>
            <person name="Liu Z."/>
            <person name="Liu J."/>
            <person name="Guo Q."/>
            <person name="Huang H."/>
            <person name="Sederoff R.R."/>
            <person name="Wang G."/>
            <person name="Qu G."/>
            <person name="Chen S."/>
        </authorList>
    </citation>
    <scope>NUCLEOTIDE SEQUENCE</scope>
    <source>
        <strain evidence="1">SC-2020</strain>
    </source>
</reference>
<dbReference type="Proteomes" id="UP001164929">
    <property type="component" value="Chromosome 6"/>
</dbReference>